<dbReference type="Proteomes" id="UP000034616">
    <property type="component" value="Unassembled WGS sequence"/>
</dbReference>
<protein>
    <submittedName>
        <fullName evidence="1">Uncharacterized protein</fullName>
    </submittedName>
</protein>
<dbReference type="EMBL" id="LCAH01000008">
    <property type="protein sequence ID" value="KKR86801.1"/>
    <property type="molecule type" value="Genomic_DNA"/>
</dbReference>
<evidence type="ECO:0000313" key="2">
    <source>
        <dbReference type="Proteomes" id="UP000034616"/>
    </source>
</evidence>
<reference evidence="1 2" key="1">
    <citation type="journal article" date="2015" name="Nature">
        <title>rRNA introns, odd ribosomes, and small enigmatic genomes across a large radiation of phyla.</title>
        <authorList>
            <person name="Brown C.T."/>
            <person name="Hug L.A."/>
            <person name="Thomas B.C."/>
            <person name="Sharon I."/>
            <person name="Castelle C.J."/>
            <person name="Singh A."/>
            <person name="Wilkins M.J."/>
            <person name="Williams K.H."/>
            <person name="Banfield J.F."/>
        </authorList>
    </citation>
    <scope>NUCLEOTIDE SEQUENCE [LARGE SCALE GENOMIC DNA]</scope>
</reference>
<sequence length="106" mass="12527">MPWNTLANALQTSRLDPETKLVAIDLLSRINDQTLVEDLVELLTGWAAEEKKEDALFLEQVMALEKRFRERQNQVQQQAVKEEQHLEQEMKREEEIEKIRNQIINV</sequence>
<comment type="caution">
    <text evidence="1">The sequence shown here is derived from an EMBL/GenBank/DDBJ whole genome shotgun (WGS) entry which is preliminary data.</text>
</comment>
<accession>A0A0G0UH19</accession>
<evidence type="ECO:0000313" key="1">
    <source>
        <dbReference type="EMBL" id="KKR86801.1"/>
    </source>
</evidence>
<gene>
    <name evidence="1" type="ORF">UU35_C0008G0015</name>
</gene>
<dbReference type="AlphaFoldDB" id="A0A0G0UH19"/>
<name>A0A0G0UH19_9BACT</name>
<proteinExistence type="predicted"/>
<organism evidence="1 2">
    <name type="scientific">Candidatus Uhrbacteria bacterium GW2011_GWC2_41_11</name>
    <dbReference type="NCBI Taxonomy" id="1618985"/>
    <lineage>
        <taxon>Bacteria</taxon>
        <taxon>Candidatus Uhriibacteriota</taxon>
    </lineage>
</organism>